<dbReference type="EnsemblMetazoa" id="XM_022802320">
    <property type="protein sequence ID" value="XP_022658055"/>
    <property type="gene ID" value="LOC111249026"/>
</dbReference>
<dbReference type="InterPro" id="IPR011016">
    <property type="entry name" value="Znf_RING-CH"/>
</dbReference>
<evidence type="ECO:0000256" key="6">
    <source>
        <dbReference type="ARBA" id="ARBA00022833"/>
    </source>
</evidence>
<dbReference type="InterPro" id="IPR013083">
    <property type="entry name" value="Znf_RING/FYVE/PHD"/>
</dbReference>
<feature type="domain" description="RING-CH-type" evidence="10">
    <location>
        <begin position="27"/>
        <end position="88"/>
    </location>
</feature>
<evidence type="ECO:0000256" key="3">
    <source>
        <dbReference type="ARBA" id="ARBA00004656"/>
    </source>
</evidence>
<comment type="subcellular location">
    <subcellularLocation>
        <location evidence="1">Endomembrane system</location>
        <topology evidence="1">Multi-pass membrane protein</topology>
    </subcellularLocation>
    <subcellularLocation>
        <location evidence="2">Endosome</location>
    </subcellularLocation>
    <subcellularLocation>
        <location evidence="3">Lysosome membrane</location>
    </subcellularLocation>
</comment>
<dbReference type="RefSeq" id="XP_022658063.1">
    <property type="nucleotide sequence ID" value="XM_022802328.1"/>
</dbReference>
<evidence type="ECO:0000313" key="12">
    <source>
        <dbReference type="Proteomes" id="UP000594260"/>
    </source>
</evidence>
<evidence type="ECO:0000256" key="5">
    <source>
        <dbReference type="ARBA" id="ARBA00022771"/>
    </source>
</evidence>
<feature type="transmembrane region" description="Helical" evidence="9">
    <location>
        <begin position="110"/>
        <end position="132"/>
    </location>
</feature>
<name>A0A7M7M8Q3_VARDE</name>
<keyword evidence="9" id="KW-1133">Transmembrane helix</keyword>
<dbReference type="GO" id="GO:0002376">
    <property type="term" value="P:immune system process"/>
    <property type="evidence" value="ECO:0007669"/>
    <property type="project" value="UniProtKB-KW"/>
</dbReference>
<feature type="compositionally biased region" description="Low complexity" evidence="8">
    <location>
        <begin position="221"/>
        <end position="234"/>
    </location>
</feature>
<accession>A0A7M7M8Q3</accession>
<keyword evidence="9" id="KW-0472">Membrane</keyword>
<evidence type="ECO:0000259" key="10">
    <source>
        <dbReference type="PROSITE" id="PS51292"/>
    </source>
</evidence>
<dbReference type="SUPFAM" id="SSF57850">
    <property type="entry name" value="RING/U-box"/>
    <property type="match status" value="1"/>
</dbReference>
<keyword evidence="5" id="KW-0863">Zinc-finger</keyword>
<dbReference type="RefSeq" id="XP_022658055.1">
    <property type="nucleotide sequence ID" value="XM_022802320.1"/>
</dbReference>
<keyword evidence="12" id="KW-1185">Reference proteome</keyword>
<protein>
    <recommendedName>
        <fullName evidence="10">RING-CH-type domain-containing protein</fullName>
    </recommendedName>
</protein>
<evidence type="ECO:0000256" key="9">
    <source>
        <dbReference type="SAM" id="Phobius"/>
    </source>
</evidence>
<dbReference type="AlphaFoldDB" id="A0A7M7M8Q3"/>
<dbReference type="Pfam" id="PF12906">
    <property type="entry name" value="RINGv"/>
    <property type="match status" value="1"/>
</dbReference>
<dbReference type="Proteomes" id="UP000594260">
    <property type="component" value="Unplaced"/>
</dbReference>
<dbReference type="PANTHER" id="PTHR45981">
    <property type="entry name" value="LD02310P"/>
    <property type="match status" value="1"/>
</dbReference>
<evidence type="ECO:0000313" key="11">
    <source>
        <dbReference type="EnsemblMetazoa" id="XP_022658055"/>
    </source>
</evidence>
<sequence>MEPPDAATEEIARKTSLQPSVLSINDTIGSDRDMCRICHCEGDSQLPLISPCFCSGSLKFVHQACLQQWIKSSDIKCCELCKFEFIMNTKLKPFTKWERLDMSAIEQRRVLCQATFHLVAITCILWSLYVLIDRTSEEMREGQLDWPFWTKLIVVAVGFTAGLVFMYVQLRTYVQLFQRWKAFNRIIFVQNAPSKDKDLPTARDLMPVNIVIPDTVDSRPQQHQQQQIQQHQQIPTAKRSCDETSCTSPISEDFNAELSSQGTIPPDEPKPPL</sequence>
<evidence type="ECO:0000256" key="7">
    <source>
        <dbReference type="ARBA" id="ARBA00022859"/>
    </source>
</evidence>
<dbReference type="OrthoDB" id="264354at2759"/>
<evidence type="ECO:0000256" key="4">
    <source>
        <dbReference type="ARBA" id="ARBA00022723"/>
    </source>
</evidence>
<evidence type="ECO:0000256" key="8">
    <source>
        <dbReference type="SAM" id="MobiDB-lite"/>
    </source>
</evidence>
<dbReference type="OMA" id="NGESNHF"/>
<dbReference type="EnsemblMetazoa" id="XM_022802328">
    <property type="protein sequence ID" value="XP_022658063"/>
    <property type="gene ID" value="LOC111249026"/>
</dbReference>
<dbReference type="Gene3D" id="3.30.40.10">
    <property type="entry name" value="Zinc/RING finger domain, C3HC4 (zinc finger)"/>
    <property type="match status" value="1"/>
</dbReference>
<organism evidence="11 12">
    <name type="scientific">Varroa destructor</name>
    <name type="common">Honeybee mite</name>
    <dbReference type="NCBI Taxonomy" id="109461"/>
    <lineage>
        <taxon>Eukaryota</taxon>
        <taxon>Metazoa</taxon>
        <taxon>Ecdysozoa</taxon>
        <taxon>Arthropoda</taxon>
        <taxon>Chelicerata</taxon>
        <taxon>Arachnida</taxon>
        <taxon>Acari</taxon>
        <taxon>Parasitiformes</taxon>
        <taxon>Mesostigmata</taxon>
        <taxon>Gamasina</taxon>
        <taxon>Dermanyssoidea</taxon>
        <taxon>Varroidae</taxon>
        <taxon>Varroa</taxon>
    </lineage>
</organism>
<evidence type="ECO:0000256" key="1">
    <source>
        <dbReference type="ARBA" id="ARBA00004127"/>
    </source>
</evidence>
<dbReference type="GO" id="GO:0005768">
    <property type="term" value="C:endosome"/>
    <property type="evidence" value="ECO:0007669"/>
    <property type="project" value="UniProtKB-SubCell"/>
</dbReference>
<keyword evidence="7" id="KW-0391">Immunity</keyword>
<feature type="transmembrane region" description="Helical" evidence="9">
    <location>
        <begin position="152"/>
        <end position="170"/>
    </location>
</feature>
<feature type="region of interest" description="Disordered" evidence="8">
    <location>
        <begin position="219"/>
        <end position="273"/>
    </location>
</feature>
<keyword evidence="6" id="KW-0862">Zinc</keyword>
<dbReference type="GO" id="GO:0005765">
    <property type="term" value="C:lysosomal membrane"/>
    <property type="evidence" value="ECO:0007669"/>
    <property type="project" value="UniProtKB-SubCell"/>
</dbReference>
<dbReference type="GO" id="GO:0008270">
    <property type="term" value="F:zinc ion binding"/>
    <property type="evidence" value="ECO:0007669"/>
    <property type="project" value="UniProtKB-KW"/>
</dbReference>
<dbReference type="SMART" id="SM00744">
    <property type="entry name" value="RINGv"/>
    <property type="match status" value="1"/>
</dbReference>
<proteinExistence type="predicted"/>
<keyword evidence="9" id="KW-0812">Transmembrane</keyword>
<keyword evidence="4" id="KW-0479">Metal-binding</keyword>
<dbReference type="CDD" id="cd16807">
    <property type="entry name" value="RING_CH-C4HC3_MARCH8"/>
    <property type="match status" value="1"/>
</dbReference>
<evidence type="ECO:0000256" key="2">
    <source>
        <dbReference type="ARBA" id="ARBA00004177"/>
    </source>
</evidence>
<dbReference type="GeneID" id="111249026"/>
<reference evidence="11" key="1">
    <citation type="submission" date="2021-01" db="UniProtKB">
        <authorList>
            <consortium name="EnsemblMetazoa"/>
        </authorList>
    </citation>
    <scope>IDENTIFICATION</scope>
</reference>
<dbReference type="PROSITE" id="PS51292">
    <property type="entry name" value="ZF_RING_CH"/>
    <property type="match status" value="1"/>
</dbReference>